<name>A0A5B7FVE2_PORTR</name>
<comment type="caution">
    <text evidence="1">The sequence shown here is derived from an EMBL/GenBank/DDBJ whole genome shotgun (WGS) entry which is preliminary data.</text>
</comment>
<proteinExistence type="predicted"/>
<sequence length="60" mass="6453">MQSRRKEKNVQAFDTTSTFITGTRIYTEYLPSPSSSGRGVVPAGELCVVRSGNRSVASDG</sequence>
<organism evidence="1 2">
    <name type="scientific">Portunus trituberculatus</name>
    <name type="common">Swimming crab</name>
    <name type="synonym">Neptunus trituberculatus</name>
    <dbReference type="NCBI Taxonomy" id="210409"/>
    <lineage>
        <taxon>Eukaryota</taxon>
        <taxon>Metazoa</taxon>
        <taxon>Ecdysozoa</taxon>
        <taxon>Arthropoda</taxon>
        <taxon>Crustacea</taxon>
        <taxon>Multicrustacea</taxon>
        <taxon>Malacostraca</taxon>
        <taxon>Eumalacostraca</taxon>
        <taxon>Eucarida</taxon>
        <taxon>Decapoda</taxon>
        <taxon>Pleocyemata</taxon>
        <taxon>Brachyura</taxon>
        <taxon>Eubrachyura</taxon>
        <taxon>Portunoidea</taxon>
        <taxon>Portunidae</taxon>
        <taxon>Portuninae</taxon>
        <taxon>Portunus</taxon>
    </lineage>
</organism>
<evidence type="ECO:0000313" key="2">
    <source>
        <dbReference type="Proteomes" id="UP000324222"/>
    </source>
</evidence>
<dbReference type="Proteomes" id="UP000324222">
    <property type="component" value="Unassembled WGS sequence"/>
</dbReference>
<dbReference type="AlphaFoldDB" id="A0A5B7FVE2"/>
<evidence type="ECO:0000313" key="1">
    <source>
        <dbReference type="EMBL" id="MPC49289.1"/>
    </source>
</evidence>
<dbReference type="EMBL" id="VSRR010008780">
    <property type="protein sequence ID" value="MPC49289.1"/>
    <property type="molecule type" value="Genomic_DNA"/>
</dbReference>
<protein>
    <submittedName>
        <fullName evidence="1">Uncharacterized protein</fullName>
    </submittedName>
</protein>
<gene>
    <name evidence="1" type="ORF">E2C01_043087</name>
</gene>
<reference evidence="1 2" key="1">
    <citation type="submission" date="2019-05" db="EMBL/GenBank/DDBJ databases">
        <title>Another draft genome of Portunus trituberculatus and its Hox gene families provides insights of decapod evolution.</title>
        <authorList>
            <person name="Jeong J.-H."/>
            <person name="Song I."/>
            <person name="Kim S."/>
            <person name="Choi T."/>
            <person name="Kim D."/>
            <person name="Ryu S."/>
            <person name="Kim W."/>
        </authorList>
    </citation>
    <scope>NUCLEOTIDE SEQUENCE [LARGE SCALE GENOMIC DNA]</scope>
    <source>
        <tissue evidence="1">Muscle</tissue>
    </source>
</reference>
<accession>A0A5B7FVE2</accession>
<keyword evidence="2" id="KW-1185">Reference proteome</keyword>